<evidence type="ECO:0000313" key="1">
    <source>
        <dbReference type="EMBL" id="MBL0423245.1"/>
    </source>
</evidence>
<dbReference type="GO" id="GO:0030254">
    <property type="term" value="P:protein secretion by the type III secretion system"/>
    <property type="evidence" value="ECO:0007669"/>
    <property type="project" value="InterPro"/>
</dbReference>
<dbReference type="Pfam" id="PF05932">
    <property type="entry name" value="CesT"/>
    <property type="match status" value="1"/>
</dbReference>
<dbReference type="CDD" id="cd16364">
    <property type="entry name" value="T3SC_I-like"/>
    <property type="match status" value="1"/>
</dbReference>
<keyword evidence="2" id="KW-1185">Reference proteome</keyword>
<dbReference type="RefSeq" id="WP_201686385.1">
    <property type="nucleotide sequence ID" value="NZ_JAEQNA010000013.1"/>
</dbReference>
<protein>
    <submittedName>
        <fullName evidence="1">Type III secretion system chaperone</fullName>
    </submittedName>
</protein>
<comment type="caution">
    <text evidence="1">The sequence shown here is derived from an EMBL/GenBank/DDBJ whole genome shotgun (WGS) entry which is preliminary data.</text>
</comment>
<dbReference type="AlphaFoldDB" id="A0A937D606"/>
<dbReference type="Gene3D" id="3.30.1460.10">
    <property type="match status" value="1"/>
</dbReference>
<sequence length="133" mass="14581">MFFQDLIRQLARELGLPALLPDADGICAIRFDGLSFCLRDLGRQVVLVSCWVGRLDPRDRCTQERLLAGNLMPEQVGVAILGMDASGDVYLSGHLDCAQLTFPTFLVRLEQVVDAAAYWSGCFGASRPVLAVH</sequence>
<evidence type="ECO:0000313" key="2">
    <source>
        <dbReference type="Proteomes" id="UP000613011"/>
    </source>
</evidence>
<dbReference type="Proteomes" id="UP000613011">
    <property type="component" value="Unassembled WGS sequence"/>
</dbReference>
<proteinExistence type="predicted"/>
<dbReference type="SUPFAM" id="SSF69635">
    <property type="entry name" value="Type III secretory system chaperone-like"/>
    <property type="match status" value="1"/>
</dbReference>
<gene>
    <name evidence="1" type="ORF">JI739_23115</name>
</gene>
<reference evidence="1" key="1">
    <citation type="submission" date="2021-01" db="EMBL/GenBank/DDBJ databases">
        <title>Ramlibacter sp. strain AW1 16S ribosomal RNA gene Genome sequencing and assembly.</title>
        <authorList>
            <person name="Kang M."/>
        </authorList>
    </citation>
    <scope>NUCLEOTIDE SEQUENCE</scope>
    <source>
        <strain evidence="1">AW1</strain>
    </source>
</reference>
<dbReference type="EMBL" id="JAEQNA010000013">
    <property type="protein sequence ID" value="MBL0423245.1"/>
    <property type="molecule type" value="Genomic_DNA"/>
</dbReference>
<dbReference type="InterPro" id="IPR010261">
    <property type="entry name" value="Tir_chaperone"/>
</dbReference>
<name>A0A937D606_9BURK</name>
<organism evidence="1 2">
    <name type="scientific">Ramlibacter aurantiacus</name>
    <dbReference type="NCBI Taxonomy" id="2801330"/>
    <lineage>
        <taxon>Bacteria</taxon>
        <taxon>Pseudomonadati</taxon>
        <taxon>Pseudomonadota</taxon>
        <taxon>Betaproteobacteria</taxon>
        <taxon>Burkholderiales</taxon>
        <taxon>Comamonadaceae</taxon>
        <taxon>Ramlibacter</taxon>
    </lineage>
</organism>
<accession>A0A937D606</accession>